<protein>
    <submittedName>
        <fullName evidence="1">Uncharacterized protein</fullName>
    </submittedName>
</protein>
<dbReference type="RefSeq" id="WP_131177989.1">
    <property type="nucleotide sequence ID" value="NZ_QJUM01000059.1"/>
</dbReference>
<organism evidence="1 2">
    <name type="scientific">Phytopseudomonas dryadis</name>
    <dbReference type="NCBI Taxonomy" id="2487520"/>
    <lineage>
        <taxon>Bacteria</taxon>
        <taxon>Pseudomonadati</taxon>
        <taxon>Pseudomonadota</taxon>
        <taxon>Gammaproteobacteria</taxon>
        <taxon>Pseudomonadales</taxon>
        <taxon>Pseudomonadaceae</taxon>
        <taxon>Phytopseudomonas</taxon>
    </lineage>
</organism>
<proteinExistence type="predicted"/>
<accession>A0ABY1YZ90</accession>
<comment type="caution">
    <text evidence="1">The sequence shown here is derived from an EMBL/GenBank/DDBJ whole genome shotgun (WGS) entry which is preliminary data.</text>
</comment>
<gene>
    <name evidence="1" type="ORF">DNK34_25085</name>
</gene>
<dbReference type="Proteomes" id="UP000291334">
    <property type="component" value="Unassembled WGS sequence"/>
</dbReference>
<name>A0ABY1YZ90_9GAMM</name>
<evidence type="ECO:0000313" key="1">
    <source>
        <dbReference type="EMBL" id="TBU98771.1"/>
    </source>
</evidence>
<keyword evidence="2" id="KW-1185">Reference proteome</keyword>
<sequence>MSAFFYKGIPGYCLDGFCAVRSSTDNLSNILHLAELINTRGHCRTADYDPDFDFAIFTGDFCRALVKKRDGFFSMAIPFQLINDGETIYFNFDPAGEAVSGRFISILRNAILTAAHSFISHEEIVCSISDSFGLDISEATHYYDIFASLLADDHGYFRFDDDPDNEDGCIHPRYHFDFFYKNSSSIKLGIDKYADIECFYSLFDGKQKKHYLR</sequence>
<dbReference type="EMBL" id="QJUM01000059">
    <property type="protein sequence ID" value="TBU98771.1"/>
    <property type="molecule type" value="Genomic_DNA"/>
</dbReference>
<reference evidence="1 2" key="1">
    <citation type="submission" date="2018-06" db="EMBL/GenBank/DDBJ databases">
        <title>Three novel Pseudomonas species isolated from symptomatic oak.</title>
        <authorList>
            <person name="Bueno-Gonzalez V."/>
            <person name="Brady C."/>
        </authorList>
    </citation>
    <scope>NUCLEOTIDE SEQUENCE [LARGE SCALE GENOMIC DNA]</scope>
    <source>
        <strain evidence="1 2">P26B</strain>
    </source>
</reference>
<evidence type="ECO:0000313" key="2">
    <source>
        <dbReference type="Proteomes" id="UP000291334"/>
    </source>
</evidence>